<gene>
    <name evidence="2" type="ORF">DFO77_1267</name>
</gene>
<keyword evidence="1" id="KW-0812">Transmembrane</keyword>
<sequence length="74" mass="8884">MDIYQKQKVHKTSKPRMHCTPFYSLSIIPHPVKERTIKFSVILMWGRGSNLFYSFKVFLFFVKLTFLFSFSNEN</sequence>
<accession>A0A368UNM5</accession>
<protein>
    <submittedName>
        <fullName evidence="2">Uncharacterized protein</fullName>
    </submittedName>
</protein>
<keyword evidence="1" id="KW-1133">Transmembrane helix</keyword>
<proteinExistence type="predicted"/>
<evidence type="ECO:0000313" key="3">
    <source>
        <dbReference type="Proteomes" id="UP000252733"/>
    </source>
</evidence>
<reference evidence="2 3" key="1">
    <citation type="submission" date="2018-07" db="EMBL/GenBank/DDBJ databases">
        <title>Freshwater and sediment microbial communities from various areas in North America, analyzing microbe dynamics in response to fracking.</title>
        <authorList>
            <person name="Lamendella R."/>
        </authorList>
    </citation>
    <scope>NUCLEOTIDE SEQUENCE [LARGE SCALE GENOMIC DNA]</scope>
    <source>
        <strain evidence="2 3">160A</strain>
    </source>
</reference>
<keyword evidence="1" id="KW-0472">Membrane</keyword>
<dbReference type="AlphaFoldDB" id="A0A368UNM5"/>
<comment type="caution">
    <text evidence="2">The sequence shown here is derived from an EMBL/GenBank/DDBJ whole genome shotgun (WGS) entry which is preliminary data.</text>
</comment>
<evidence type="ECO:0000313" key="2">
    <source>
        <dbReference type="EMBL" id="RCW29650.1"/>
    </source>
</evidence>
<dbReference type="Proteomes" id="UP000252733">
    <property type="component" value="Unassembled WGS sequence"/>
</dbReference>
<keyword evidence="3" id="KW-1185">Reference proteome</keyword>
<dbReference type="EMBL" id="QPIZ01000026">
    <property type="protein sequence ID" value="RCW29650.1"/>
    <property type="molecule type" value="Genomic_DNA"/>
</dbReference>
<name>A0A368UNM5_9BACT</name>
<evidence type="ECO:0000256" key="1">
    <source>
        <dbReference type="SAM" id="Phobius"/>
    </source>
</evidence>
<feature type="transmembrane region" description="Helical" evidence="1">
    <location>
        <begin position="51"/>
        <end position="70"/>
    </location>
</feature>
<organism evidence="2 3">
    <name type="scientific">Marinilabilia salmonicolor</name>
    <dbReference type="NCBI Taxonomy" id="989"/>
    <lineage>
        <taxon>Bacteria</taxon>
        <taxon>Pseudomonadati</taxon>
        <taxon>Bacteroidota</taxon>
        <taxon>Bacteroidia</taxon>
        <taxon>Marinilabiliales</taxon>
        <taxon>Marinilabiliaceae</taxon>
        <taxon>Marinilabilia</taxon>
    </lineage>
</organism>